<keyword evidence="4" id="KW-1185">Reference proteome</keyword>
<dbReference type="Gene3D" id="3.40.50.2000">
    <property type="entry name" value="Glycogen Phosphorylase B"/>
    <property type="match status" value="2"/>
</dbReference>
<dbReference type="RefSeq" id="WP_207153902.1">
    <property type="nucleotide sequence ID" value="NZ_AP024484.1"/>
</dbReference>
<evidence type="ECO:0000313" key="4">
    <source>
        <dbReference type="Proteomes" id="UP001319045"/>
    </source>
</evidence>
<protein>
    <submittedName>
        <fullName evidence="3">Glycosyl transferase</fullName>
    </submittedName>
</protein>
<sequence length="730" mass="83147">MKHVLCITTFPPRVCGIATFSYDLIQAINKKFQDDYIVDVCAVESSLEHHSYDDRVKYVLNTSDKKDFDIISKRINNDTNVDLVCIQHEFGLYIENQDAFLKFVKAIKKPVVIVFHTVLSNPKDFSREYLCNVIDACQAVIVMTKSSSDILQKEYHVENSKISIIPHGTHLVSQISKDELKEKYGYSGRKILSTFGLLSPGKSIETTLDALPAIIKEHPSVLFLIIGETHPTLVKKYGEVYRDSLEAKVKKLDLSNNVKFINKYLDTNILLEYLQMTDLYLFTSSDPNQAVSGTFVYALSCGCPIIATPIPHAFELLSDNTGVIFNFNDSLQLAKSTNILLNDDNLRAQMSISGLQKTAFTAWENTAIAYTLLFEKILQSDKRLTYSLPEINLDHILSMSQQLGMIQFSNGNQPDLESGYTLDDNARALISICMVEEGDEHPKYGEYIERYLNFISLCQQEDGTLKNYVDKDGKFTAQNEDVLLEDSNGRAIWALGYFILHGNSIHKSYIWAAEKAIRLTFPNLSRIKSPRSIAFAIKGLYYYYMKKPSPYLYDKIEMLANKLSDLYISAKCNGWKWFEPYLTYENATLPESILCAYNVTQSQKFKDISKESFDFLLEKIFIDGKIKVISNHNWLNKGEQNNKYGEQPVDVAGTVIALAKFYDEFQDKEYIQKQKVAFSWFMGNNHLHQIIYNPATGGCYDGLEKNNINLNQGAESTVCYLMARLSLIKE</sequence>
<proteinExistence type="predicted"/>
<feature type="domain" description="Glycosyltransferase subfamily 4-like N-terminal" evidence="2">
    <location>
        <begin position="74"/>
        <end position="169"/>
    </location>
</feature>
<evidence type="ECO:0000259" key="2">
    <source>
        <dbReference type="Pfam" id="PF13439"/>
    </source>
</evidence>
<feature type="domain" description="Glycosyl transferase family 1" evidence="1">
    <location>
        <begin position="177"/>
        <end position="352"/>
    </location>
</feature>
<dbReference type="PANTHER" id="PTHR12526:SF572">
    <property type="entry name" value="BLL5144 PROTEIN"/>
    <property type="match status" value="1"/>
</dbReference>
<dbReference type="EMBL" id="AP024484">
    <property type="protein sequence ID" value="BCS86341.1"/>
    <property type="molecule type" value="Genomic_DNA"/>
</dbReference>
<dbReference type="InterPro" id="IPR028098">
    <property type="entry name" value="Glyco_trans_4-like_N"/>
</dbReference>
<name>A0ABM7P0Q0_9BACT</name>
<dbReference type="InterPro" id="IPR008928">
    <property type="entry name" value="6-hairpin_glycosidase_sf"/>
</dbReference>
<dbReference type="Proteomes" id="UP001319045">
    <property type="component" value="Chromosome"/>
</dbReference>
<organism evidence="3 4">
    <name type="scientific">Prevotella herbatica</name>
    <dbReference type="NCBI Taxonomy" id="2801997"/>
    <lineage>
        <taxon>Bacteria</taxon>
        <taxon>Pseudomonadati</taxon>
        <taxon>Bacteroidota</taxon>
        <taxon>Bacteroidia</taxon>
        <taxon>Bacteroidales</taxon>
        <taxon>Prevotellaceae</taxon>
        <taxon>Prevotella</taxon>
    </lineage>
</organism>
<dbReference type="Pfam" id="PF00534">
    <property type="entry name" value="Glycos_transf_1"/>
    <property type="match status" value="1"/>
</dbReference>
<dbReference type="SUPFAM" id="SSF53756">
    <property type="entry name" value="UDP-Glycosyltransferase/glycogen phosphorylase"/>
    <property type="match status" value="1"/>
</dbReference>
<dbReference type="InterPro" id="IPR001296">
    <property type="entry name" value="Glyco_trans_1"/>
</dbReference>
<gene>
    <name evidence="3" type="ORF">prwr041_22340</name>
</gene>
<evidence type="ECO:0000313" key="3">
    <source>
        <dbReference type="EMBL" id="BCS86341.1"/>
    </source>
</evidence>
<dbReference type="SUPFAM" id="SSF48208">
    <property type="entry name" value="Six-hairpin glycosidases"/>
    <property type="match status" value="1"/>
</dbReference>
<keyword evidence="3" id="KW-0808">Transferase</keyword>
<evidence type="ECO:0000259" key="1">
    <source>
        <dbReference type="Pfam" id="PF00534"/>
    </source>
</evidence>
<dbReference type="PANTHER" id="PTHR12526">
    <property type="entry name" value="GLYCOSYLTRANSFERASE"/>
    <property type="match status" value="1"/>
</dbReference>
<reference evidence="3 4" key="1">
    <citation type="journal article" date="2022" name="Int. J. Syst. Evol. Microbiol.">
        <title>Prevotella herbatica sp. nov., a plant polysaccharide-decomposing anaerobic bacterium isolated from a methanogenic reactor.</title>
        <authorList>
            <person name="Uek A."/>
            <person name="Tonouchi A."/>
            <person name="Kaku N."/>
            <person name="Ueki K."/>
        </authorList>
    </citation>
    <scope>NUCLEOTIDE SEQUENCE [LARGE SCALE GENOMIC DNA]</scope>
    <source>
        <strain evidence="3 4">WR041</strain>
    </source>
</reference>
<accession>A0ABM7P0Q0</accession>
<dbReference type="GO" id="GO:0016740">
    <property type="term" value="F:transferase activity"/>
    <property type="evidence" value="ECO:0007669"/>
    <property type="project" value="UniProtKB-KW"/>
</dbReference>
<dbReference type="Pfam" id="PF13439">
    <property type="entry name" value="Glyco_transf_4"/>
    <property type="match status" value="1"/>
</dbReference>